<dbReference type="KEGG" id="spar:SPRG_01283"/>
<dbReference type="GeneID" id="24123881"/>
<name>A0A067CTH5_SAPPC</name>
<proteinExistence type="predicted"/>
<dbReference type="SUPFAM" id="SSF50729">
    <property type="entry name" value="PH domain-like"/>
    <property type="match status" value="2"/>
</dbReference>
<evidence type="ECO:0000259" key="1">
    <source>
        <dbReference type="PROSITE" id="PS50003"/>
    </source>
</evidence>
<dbReference type="InterPro" id="IPR051707">
    <property type="entry name" value="PI-Interact_SigTrans_Reg"/>
</dbReference>
<dbReference type="PANTHER" id="PTHR14336:SF8">
    <property type="entry name" value="PROTEIN OPY1"/>
    <property type="match status" value="1"/>
</dbReference>
<evidence type="ECO:0000313" key="2">
    <source>
        <dbReference type="EMBL" id="KDO34009.1"/>
    </source>
</evidence>
<dbReference type="OrthoDB" id="185175at2759"/>
<dbReference type="InterPro" id="IPR001849">
    <property type="entry name" value="PH_domain"/>
</dbReference>
<dbReference type="PANTHER" id="PTHR14336">
    <property type="entry name" value="TANDEM PH DOMAIN CONTAINING PROTEIN"/>
    <property type="match status" value="1"/>
</dbReference>
<accession>A0A067CTH5</accession>
<dbReference type="Pfam" id="PF00169">
    <property type="entry name" value="PH"/>
    <property type="match status" value="2"/>
</dbReference>
<dbReference type="VEuPathDB" id="FungiDB:SPRG_01283"/>
<dbReference type="EMBL" id="KK583191">
    <property type="protein sequence ID" value="KDO34009.1"/>
    <property type="molecule type" value="Genomic_DNA"/>
</dbReference>
<organism evidence="2 3">
    <name type="scientific">Saprolegnia parasitica (strain CBS 223.65)</name>
    <dbReference type="NCBI Taxonomy" id="695850"/>
    <lineage>
        <taxon>Eukaryota</taxon>
        <taxon>Sar</taxon>
        <taxon>Stramenopiles</taxon>
        <taxon>Oomycota</taxon>
        <taxon>Saprolegniomycetes</taxon>
        <taxon>Saprolegniales</taxon>
        <taxon>Saprolegniaceae</taxon>
        <taxon>Saprolegnia</taxon>
    </lineage>
</organism>
<keyword evidence="3" id="KW-1185">Reference proteome</keyword>
<dbReference type="InterPro" id="IPR011993">
    <property type="entry name" value="PH-like_dom_sf"/>
</dbReference>
<dbReference type="FunFam" id="2.30.29.30:FF:000286">
    <property type="entry name" value="PH-protein kinase domain containing protein"/>
    <property type="match status" value="1"/>
</dbReference>
<gene>
    <name evidence="2" type="ORF">SPRG_01283</name>
</gene>
<dbReference type="Gene3D" id="2.30.29.30">
    <property type="entry name" value="Pleckstrin-homology domain (PH domain)/Phosphotyrosine-binding domain (PTB)"/>
    <property type="match status" value="2"/>
</dbReference>
<feature type="domain" description="PH" evidence="1">
    <location>
        <begin position="86"/>
        <end position="195"/>
    </location>
</feature>
<evidence type="ECO:0000313" key="3">
    <source>
        <dbReference type="Proteomes" id="UP000030745"/>
    </source>
</evidence>
<protein>
    <recommendedName>
        <fullName evidence="1">PH domain-containing protein</fullName>
    </recommendedName>
</protein>
<dbReference type="SMART" id="SM00233">
    <property type="entry name" value="PH"/>
    <property type="match status" value="2"/>
</dbReference>
<dbReference type="Proteomes" id="UP000030745">
    <property type="component" value="Unassembled WGS sequence"/>
</dbReference>
<feature type="domain" description="PH" evidence="1">
    <location>
        <begin position="194"/>
        <end position="283"/>
    </location>
</feature>
<reference evidence="2 3" key="1">
    <citation type="journal article" date="2013" name="PLoS Genet.">
        <title>Distinctive expansion of potential virulence genes in the genome of the oomycete fish pathogen Saprolegnia parasitica.</title>
        <authorList>
            <person name="Jiang R.H."/>
            <person name="de Bruijn I."/>
            <person name="Haas B.J."/>
            <person name="Belmonte R."/>
            <person name="Lobach L."/>
            <person name="Christie J."/>
            <person name="van den Ackerveken G."/>
            <person name="Bottin A."/>
            <person name="Bulone V."/>
            <person name="Diaz-Moreno S.M."/>
            <person name="Dumas B."/>
            <person name="Fan L."/>
            <person name="Gaulin E."/>
            <person name="Govers F."/>
            <person name="Grenville-Briggs L.J."/>
            <person name="Horner N.R."/>
            <person name="Levin J.Z."/>
            <person name="Mammella M."/>
            <person name="Meijer H.J."/>
            <person name="Morris P."/>
            <person name="Nusbaum C."/>
            <person name="Oome S."/>
            <person name="Phillips A.J."/>
            <person name="van Rooyen D."/>
            <person name="Rzeszutek E."/>
            <person name="Saraiva M."/>
            <person name="Secombes C.J."/>
            <person name="Seidl M.F."/>
            <person name="Snel B."/>
            <person name="Stassen J.H."/>
            <person name="Sykes S."/>
            <person name="Tripathy S."/>
            <person name="van den Berg H."/>
            <person name="Vega-Arreguin J.C."/>
            <person name="Wawra S."/>
            <person name="Young S.K."/>
            <person name="Zeng Q."/>
            <person name="Dieguez-Uribeondo J."/>
            <person name="Russ C."/>
            <person name="Tyler B.M."/>
            <person name="van West P."/>
        </authorList>
    </citation>
    <scope>NUCLEOTIDE SEQUENCE [LARGE SCALE GENOMIC DNA]</scope>
    <source>
        <strain evidence="2 3">CBS 223.65</strain>
    </source>
</reference>
<dbReference type="PROSITE" id="PS50003">
    <property type="entry name" value="PH_DOMAIN"/>
    <property type="match status" value="2"/>
</dbReference>
<dbReference type="CDD" id="cd00821">
    <property type="entry name" value="PH"/>
    <property type="match status" value="1"/>
</dbReference>
<dbReference type="RefSeq" id="XP_012194895.1">
    <property type="nucleotide sequence ID" value="XM_012339505.1"/>
</dbReference>
<dbReference type="OMA" id="EERTYYF"/>
<sequence>MARGEVHFGGSSAMSTMRRASVTDQAPVTDGVLRLGRICQSCTRRSGDNNDIVLHTGRLMENTANQSILSHLLAKKRIEPPYIDTKRARMGWLTKRGAWVKSWKSRWCVLYNGFVYYYKAPEDVNQSRMCLGVIDLMGATVEVCDQYEADLTDIPYNSFVFKIDQVATENRTFYFIAPTTRDLEEWIAACQLDTWQPHWCTLHNGVLSYYMGTDRMAPLRLGVVYLTRCLIEDVAPDEVRYMNSPATTFKLTQFKPEERTYYFSTDSETEFDMWMQGLRAASQAITDRCSM</sequence>
<dbReference type="AlphaFoldDB" id="A0A067CTH5"/>